<name>A0A517MWC4_9BACT</name>
<gene>
    <name evidence="3" type="ORF">HG15A2_24770</name>
</gene>
<dbReference type="EMBL" id="CP036263">
    <property type="protein sequence ID" value="QDS99185.1"/>
    <property type="molecule type" value="Genomic_DNA"/>
</dbReference>
<dbReference type="KEGG" id="amob:HG15A2_24770"/>
<organism evidence="3 4">
    <name type="scientific">Adhaeretor mobilis</name>
    <dbReference type="NCBI Taxonomy" id="1930276"/>
    <lineage>
        <taxon>Bacteria</taxon>
        <taxon>Pseudomonadati</taxon>
        <taxon>Planctomycetota</taxon>
        <taxon>Planctomycetia</taxon>
        <taxon>Pirellulales</taxon>
        <taxon>Lacipirellulaceae</taxon>
        <taxon>Adhaeretor</taxon>
    </lineage>
</organism>
<keyword evidence="4" id="KW-1185">Reference proteome</keyword>
<dbReference type="InterPro" id="IPR013424">
    <property type="entry name" value="Ice-binding_C"/>
</dbReference>
<keyword evidence="1" id="KW-0732">Signal</keyword>
<dbReference type="RefSeq" id="WP_218931904.1">
    <property type="nucleotide sequence ID" value="NZ_CP036263.1"/>
</dbReference>
<dbReference type="AlphaFoldDB" id="A0A517MWC4"/>
<evidence type="ECO:0000313" key="4">
    <source>
        <dbReference type="Proteomes" id="UP000319852"/>
    </source>
</evidence>
<dbReference type="Proteomes" id="UP000319852">
    <property type="component" value="Chromosome"/>
</dbReference>
<protein>
    <recommendedName>
        <fullName evidence="2">Ice-binding protein C-terminal domain-containing protein</fullName>
    </recommendedName>
</protein>
<dbReference type="NCBIfam" id="TIGR02595">
    <property type="entry name" value="PEP_CTERM"/>
    <property type="match status" value="1"/>
</dbReference>
<dbReference type="InterPro" id="IPR018247">
    <property type="entry name" value="EF_Hand_1_Ca_BS"/>
</dbReference>
<dbReference type="PROSITE" id="PS00018">
    <property type="entry name" value="EF_HAND_1"/>
    <property type="match status" value="1"/>
</dbReference>
<evidence type="ECO:0000256" key="1">
    <source>
        <dbReference type="SAM" id="SignalP"/>
    </source>
</evidence>
<accession>A0A517MWC4</accession>
<sequence precursor="true">MRHSISALCVCLSVVSASPYSSAQATIPLYSFETGLEGWLPQGGADSDYISHAQFLGNATDGSNSMQVVTGPGFGRDVQVDLPGSGALYDAFNQVAGDPSIYSLDFDVTFDANSWTNFGSGGNFMQLGVFANSDDGFQEVFGAGNATPGVTNGTVNVTVPMSQLPIAQASTFYNFGISTNSDIFGTGNFSYYVDNIRFSEIPTFVEKTLFSWETPDDLGTPGVNEQLEGWADGFTDQPHQHTRSIGTLGATDGSSSLTVVSPSSGFTWGSQFELNSDPTEGDPANQARINELISDINGAEKLAFDVTFPEDQMNLASPSFLSLFVNISDESGNFFQSPPKQAGDPLANAENTITIEIGMNEFTAGGMTLADTGLAAGNYFRFALATNADDAVDFFIDNFRILSFESTGLAGDFDGSGTVDGADFLLWQTDNGVGSLADWQTNYGMNGPSSGATSSAVPEPSSLLLLSLGMVLLRRRNR</sequence>
<proteinExistence type="predicted"/>
<evidence type="ECO:0000313" key="3">
    <source>
        <dbReference type="EMBL" id="QDS99185.1"/>
    </source>
</evidence>
<feature type="signal peptide" evidence="1">
    <location>
        <begin position="1"/>
        <end position="23"/>
    </location>
</feature>
<evidence type="ECO:0000259" key="2">
    <source>
        <dbReference type="Pfam" id="PF07589"/>
    </source>
</evidence>
<reference evidence="3 4" key="1">
    <citation type="submission" date="2019-02" db="EMBL/GenBank/DDBJ databases">
        <title>Deep-cultivation of Planctomycetes and their phenomic and genomic characterization uncovers novel biology.</title>
        <authorList>
            <person name="Wiegand S."/>
            <person name="Jogler M."/>
            <person name="Boedeker C."/>
            <person name="Pinto D."/>
            <person name="Vollmers J."/>
            <person name="Rivas-Marin E."/>
            <person name="Kohn T."/>
            <person name="Peeters S.H."/>
            <person name="Heuer A."/>
            <person name="Rast P."/>
            <person name="Oberbeckmann S."/>
            <person name="Bunk B."/>
            <person name="Jeske O."/>
            <person name="Meyerdierks A."/>
            <person name="Storesund J.E."/>
            <person name="Kallscheuer N."/>
            <person name="Luecker S."/>
            <person name="Lage O.M."/>
            <person name="Pohl T."/>
            <person name="Merkel B.J."/>
            <person name="Hornburger P."/>
            <person name="Mueller R.-W."/>
            <person name="Bruemmer F."/>
            <person name="Labrenz M."/>
            <person name="Spormann A.M."/>
            <person name="Op den Camp H."/>
            <person name="Overmann J."/>
            <person name="Amann R."/>
            <person name="Jetten M.S.M."/>
            <person name="Mascher T."/>
            <person name="Medema M.H."/>
            <person name="Devos D.P."/>
            <person name="Kaster A.-K."/>
            <person name="Ovreas L."/>
            <person name="Rohde M."/>
            <person name="Galperin M.Y."/>
            <person name="Jogler C."/>
        </authorList>
    </citation>
    <scope>NUCLEOTIDE SEQUENCE [LARGE SCALE GENOMIC DNA]</scope>
    <source>
        <strain evidence="3 4">HG15A2</strain>
    </source>
</reference>
<feature type="domain" description="Ice-binding protein C-terminal" evidence="2">
    <location>
        <begin position="456"/>
        <end position="476"/>
    </location>
</feature>
<dbReference type="Pfam" id="PF07589">
    <property type="entry name" value="PEP-CTERM"/>
    <property type="match status" value="1"/>
</dbReference>
<feature type="chain" id="PRO_5021919913" description="Ice-binding protein C-terminal domain-containing protein" evidence="1">
    <location>
        <begin position="24"/>
        <end position="478"/>
    </location>
</feature>